<accession>A0A1I3PUD5</accession>
<dbReference type="SUPFAM" id="SSF48371">
    <property type="entry name" value="ARM repeat"/>
    <property type="match status" value="2"/>
</dbReference>
<dbReference type="SMART" id="SM00567">
    <property type="entry name" value="EZ_HEAT"/>
    <property type="match status" value="4"/>
</dbReference>
<dbReference type="SMART" id="SM00028">
    <property type="entry name" value="TPR"/>
    <property type="match status" value="3"/>
</dbReference>
<dbReference type="EMBL" id="FOQD01000017">
    <property type="protein sequence ID" value="SFJ25005.1"/>
    <property type="molecule type" value="Genomic_DNA"/>
</dbReference>
<dbReference type="InterPro" id="IPR004155">
    <property type="entry name" value="PBS_lyase_HEAT"/>
</dbReference>
<dbReference type="Pfam" id="PF13646">
    <property type="entry name" value="HEAT_2"/>
    <property type="match status" value="1"/>
</dbReference>
<sequence>MQIPHFRTIVFCLAACLFAQGVQAEDDLSLKVERSAEAVRQEILAAAKLPGGDVVAGLADRPIPVWIERSFLGTNDAYSGEGFRYVVLRVAVANLTSADLELRREKIHLQSATQRVEVGPGKSREYRSVPLEIDWHPNRHPYPQSQLETLRKIKIPQGKSATFWCVFFGLNGIPVIPQMTLQLEFEGGSHADADVNVQQKARLGLTEQRLGPAGCLTAFTVHGQLNRINSEVLAQRILAASEKGSQRFLIEWSADAKPSDDVLFGWLLGTTSPDHDQNPLHLQLPILPSLRQLVLCRLPKDNADVSEWEEDRRNLFPGPTQAAVAALREVYERADTPTILREVRGGHPWSRYAALQVGGSRLGPEAYAPLMELAHGDDPEVRRLAILALGNQPQAEQYLVDLARGKDVDDAALALRGLLATTTPERQTLVNGLLADPQFAVPREQVLRLLMEAYHPAWNAYLIASVHAVEPTVRRTALQVLQQVGHPDLQRFCVAALNDPDATVREAAFLVLVDSEDPATQRAALGYALQQLSAGDVTDACLDLIEDLRESQAAPLLIAQLGNKDAPRLRMIEVIGHIGTDRHCQQVLDQMATLTPDEKVAALGLTIELSLETRLNAAREAAKSDESPVRDAAIEILKQIGNDEAVAILGGMLSTIEDDERTYLCMALGEIGSTQAVRQLRDYRAQAVKAKNFRAIRDVDEGLREWRNGLPGWNFVEAGNLHVVGEDLEEAVKAYSLAILINPELPDAYSSRGNVLLRRNEFKKAGDDFKRAHELDPYDSQAVTGIAIVQAIEGEWQSAVKFVNDQAEQFPQDRFYPYNTACVYARAVENLKKQPSTPELTEQIADLQKSAIEHLKKSIDFGFNQFDWMQKDPDLASIRDLPEFKQLVRNE</sequence>
<proteinExistence type="predicted"/>
<keyword evidence="2" id="KW-0732">Signal</keyword>
<evidence type="ECO:0000256" key="2">
    <source>
        <dbReference type="SAM" id="SignalP"/>
    </source>
</evidence>
<dbReference type="PANTHER" id="PTHR12697">
    <property type="entry name" value="PBS LYASE HEAT-LIKE PROTEIN"/>
    <property type="match status" value="1"/>
</dbReference>
<dbReference type="OrthoDB" id="207300at2"/>
<evidence type="ECO:0000313" key="3">
    <source>
        <dbReference type="EMBL" id="SFJ25005.1"/>
    </source>
</evidence>
<dbReference type="RefSeq" id="WP_092054349.1">
    <property type="nucleotide sequence ID" value="NZ_FOQD01000017.1"/>
</dbReference>
<keyword evidence="1" id="KW-0802">TPR repeat</keyword>
<evidence type="ECO:0000313" key="4">
    <source>
        <dbReference type="Proteomes" id="UP000199518"/>
    </source>
</evidence>
<feature type="signal peptide" evidence="2">
    <location>
        <begin position="1"/>
        <end position="24"/>
    </location>
</feature>
<dbReference type="Proteomes" id="UP000199518">
    <property type="component" value="Unassembled WGS sequence"/>
</dbReference>
<dbReference type="InterPro" id="IPR019734">
    <property type="entry name" value="TPR_rpt"/>
</dbReference>
<dbReference type="InterPro" id="IPR016024">
    <property type="entry name" value="ARM-type_fold"/>
</dbReference>
<dbReference type="InterPro" id="IPR011989">
    <property type="entry name" value="ARM-like"/>
</dbReference>
<organism evidence="3 4">
    <name type="scientific">Planctomicrobium piriforme</name>
    <dbReference type="NCBI Taxonomy" id="1576369"/>
    <lineage>
        <taxon>Bacteria</taxon>
        <taxon>Pseudomonadati</taxon>
        <taxon>Planctomycetota</taxon>
        <taxon>Planctomycetia</taxon>
        <taxon>Planctomycetales</taxon>
        <taxon>Planctomycetaceae</taxon>
        <taxon>Planctomicrobium</taxon>
    </lineage>
</organism>
<dbReference type="PROSITE" id="PS50005">
    <property type="entry name" value="TPR"/>
    <property type="match status" value="1"/>
</dbReference>
<dbReference type="InterPro" id="IPR011990">
    <property type="entry name" value="TPR-like_helical_dom_sf"/>
</dbReference>
<dbReference type="GO" id="GO:0016491">
    <property type="term" value="F:oxidoreductase activity"/>
    <property type="evidence" value="ECO:0007669"/>
    <property type="project" value="TreeGrafter"/>
</dbReference>
<dbReference type="Gene3D" id="1.25.40.10">
    <property type="entry name" value="Tetratricopeptide repeat domain"/>
    <property type="match status" value="1"/>
</dbReference>
<protein>
    <submittedName>
        <fullName evidence="3">HEAT repeat</fullName>
    </submittedName>
</protein>
<dbReference type="Gene3D" id="1.25.10.10">
    <property type="entry name" value="Leucine-rich Repeat Variant"/>
    <property type="match status" value="2"/>
</dbReference>
<name>A0A1I3PUD5_9PLAN</name>
<keyword evidence="4" id="KW-1185">Reference proteome</keyword>
<dbReference type="SUPFAM" id="SSF48452">
    <property type="entry name" value="TPR-like"/>
    <property type="match status" value="1"/>
</dbReference>
<dbReference type="STRING" id="1576369.SAMN05421753_11739"/>
<evidence type="ECO:0000256" key="1">
    <source>
        <dbReference type="PROSITE-ProRule" id="PRU00339"/>
    </source>
</evidence>
<feature type="chain" id="PRO_5011612656" evidence="2">
    <location>
        <begin position="25"/>
        <end position="891"/>
    </location>
</feature>
<feature type="repeat" description="TPR" evidence="1">
    <location>
        <begin position="746"/>
        <end position="779"/>
    </location>
</feature>
<dbReference type="PANTHER" id="PTHR12697:SF5">
    <property type="entry name" value="DEOXYHYPUSINE HYDROXYLASE"/>
    <property type="match status" value="1"/>
</dbReference>
<dbReference type="NCBIfam" id="NF047558">
    <property type="entry name" value="TPR_END_plus"/>
    <property type="match status" value="1"/>
</dbReference>
<dbReference type="AlphaFoldDB" id="A0A1I3PUD5"/>
<reference evidence="4" key="1">
    <citation type="submission" date="2016-10" db="EMBL/GenBank/DDBJ databases">
        <authorList>
            <person name="Varghese N."/>
            <person name="Submissions S."/>
        </authorList>
    </citation>
    <scope>NUCLEOTIDE SEQUENCE [LARGE SCALE GENOMIC DNA]</scope>
    <source>
        <strain evidence="4">DSM 26348</strain>
    </source>
</reference>
<gene>
    <name evidence="3" type="ORF">SAMN05421753_11739</name>
</gene>